<evidence type="ECO:0000313" key="2">
    <source>
        <dbReference type="EMBL" id="GLB47973.1"/>
    </source>
</evidence>
<evidence type="ECO:0000256" key="1">
    <source>
        <dbReference type="SAM" id="Phobius"/>
    </source>
</evidence>
<dbReference type="Proteomes" id="UP001143543">
    <property type="component" value="Unassembled WGS sequence"/>
</dbReference>
<keyword evidence="1" id="KW-0812">Transmembrane</keyword>
<keyword evidence="1" id="KW-1133">Transmembrane helix</keyword>
<dbReference type="EMBL" id="BRVO01000001">
    <property type="protein sequence ID" value="GLB47973.1"/>
    <property type="molecule type" value="Genomic_DNA"/>
</dbReference>
<proteinExistence type="predicted"/>
<reference evidence="2" key="1">
    <citation type="submission" date="2022-07" db="EMBL/GenBank/DDBJ databases">
        <title>Taxonomy of Novel Oxalotrophic and Methylotrophic Bacteria.</title>
        <authorList>
            <person name="Sahin N."/>
            <person name="Tani A."/>
        </authorList>
    </citation>
    <scope>NUCLEOTIDE SEQUENCE</scope>
    <source>
        <strain evidence="2">Y10</strain>
    </source>
</reference>
<accession>A0ABQ5MF18</accession>
<feature type="transmembrane region" description="Helical" evidence="1">
    <location>
        <begin position="5"/>
        <end position="24"/>
    </location>
</feature>
<feature type="transmembrane region" description="Helical" evidence="1">
    <location>
        <begin position="30"/>
        <end position="48"/>
    </location>
</feature>
<dbReference type="RefSeq" id="WP_281763634.1">
    <property type="nucleotide sequence ID" value="NZ_BRVO01000001.1"/>
</dbReference>
<organism evidence="2 3">
    <name type="scientific">Neptunitalea lumnitzerae</name>
    <dbReference type="NCBI Taxonomy" id="2965509"/>
    <lineage>
        <taxon>Bacteria</taxon>
        <taxon>Pseudomonadati</taxon>
        <taxon>Bacteroidota</taxon>
        <taxon>Flavobacteriia</taxon>
        <taxon>Flavobacteriales</taxon>
        <taxon>Flavobacteriaceae</taxon>
        <taxon>Neptunitalea</taxon>
    </lineage>
</organism>
<evidence type="ECO:0000313" key="3">
    <source>
        <dbReference type="Proteomes" id="UP001143543"/>
    </source>
</evidence>
<keyword evidence="3" id="KW-1185">Reference proteome</keyword>
<gene>
    <name evidence="2" type="ORF">Y10_03410</name>
</gene>
<name>A0ABQ5MF18_9FLAO</name>
<sequence>MKNKVLFSITVLVIFEAIGVLLWWLFGNSMFVTTMGAAAGVLIVYQLYNASKQKGD</sequence>
<comment type="caution">
    <text evidence="2">The sequence shown here is derived from an EMBL/GenBank/DDBJ whole genome shotgun (WGS) entry which is preliminary data.</text>
</comment>
<protein>
    <submittedName>
        <fullName evidence="2">Uncharacterized protein</fullName>
    </submittedName>
</protein>
<keyword evidence="1" id="KW-0472">Membrane</keyword>